<evidence type="ECO:0000259" key="2">
    <source>
        <dbReference type="Pfam" id="PF06094"/>
    </source>
</evidence>
<dbReference type="InterPro" id="IPR009288">
    <property type="entry name" value="AIG2-like_dom"/>
</dbReference>
<keyword evidence="1" id="KW-0456">Lyase</keyword>
<evidence type="ECO:0000313" key="3">
    <source>
        <dbReference type="EMBL" id="MEQ2578102.1"/>
    </source>
</evidence>
<dbReference type="Gene3D" id="3.10.490.10">
    <property type="entry name" value="Gamma-glutamyl cyclotransferase-like"/>
    <property type="match status" value="1"/>
</dbReference>
<protein>
    <submittedName>
        <fullName evidence="3">Gamma-glutamylcyclotransferase family protein</fullName>
    </submittedName>
</protein>
<dbReference type="PANTHER" id="PTHR12935:SF0">
    <property type="entry name" value="GAMMA-GLUTAMYLCYCLOTRANSFERASE"/>
    <property type="match status" value="1"/>
</dbReference>
<dbReference type="InterPro" id="IPR036568">
    <property type="entry name" value="GGCT-like_sf"/>
</dbReference>
<reference evidence="3 4" key="1">
    <citation type="submission" date="2024-03" db="EMBL/GenBank/DDBJ databases">
        <title>Human intestinal bacterial collection.</title>
        <authorList>
            <person name="Pauvert C."/>
            <person name="Hitch T.C.A."/>
            <person name="Clavel T."/>
        </authorList>
    </citation>
    <scope>NUCLEOTIDE SEQUENCE [LARGE SCALE GENOMIC DNA]</scope>
    <source>
        <strain evidence="3 4">CLA-AA-H78B</strain>
    </source>
</reference>
<dbReference type="PANTHER" id="PTHR12935">
    <property type="entry name" value="GAMMA-GLUTAMYLCYCLOTRANSFERASE"/>
    <property type="match status" value="1"/>
</dbReference>
<evidence type="ECO:0000256" key="1">
    <source>
        <dbReference type="ARBA" id="ARBA00023239"/>
    </source>
</evidence>
<proteinExistence type="predicted"/>
<dbReference type="SUPFAM" id="SSF110857">
    <property type="entry name" value="Gamma-glutamyl cyclotransferase-like"/>
    <property type="match status" value="1"/>
</dbReference>
<dbReference type="Proteomes" id="UP001470288">
    <property type="component" value="Unassembled WGS sequence"/>
</dbReference>
<organism evidence="3 4">
    <name type="scientific">Hominiventricola aquisgranensis</name>
    <dbReference type="NCBI Taxonomy" id="3133164"/>
    <lineage>
        <taxon>Bacteria</taxon>
        <taxon>Bacillati</taxon>
        <taxon>Bacillota</taxon>
        <taxon>Clostridia</taxon>
        <taxon>Lachnospirales</taxon>
        <taxon>Lachnospiraceae</taxon>
        <taxon>Hominiventricola</taxon>
    </lineage>
</organism>
<sequence length="214" mass="24403">MKRSKKFYVAYGSNLHRGQMRYRCPDATVYGTGVVKNYSLTFWGNSRGCGVATILPGAKTDVPVAVWEISAADEKSLDHYEGYPHLYRKENIDVIMDDGATVTGIVYIMNYGTAADPSPFYYETIAHGYCDFGFDLAFLQQARQKIYLEDSGETWIMFKLNGRHLSSINKADLYPGKIEFMKEQLSEKYNCQPEDIHVTKFTPGSRTHRFKKLV</sequence>
<evidence type="ECO:0000313" key="4">
    <source>
        <dbReference type="Proteomes" id="UP001470288"/>
    </source>
</evidence>
<dbReference type="EMBL" id="JBBMFC010000006">
    <property type="protein sequence ID" value="MEQ2578102.1"/>
    <property type="molecule type" value="Genomic_DNA"/>
</dbReference>
<accession>A0ABV1HYV0</accession>
<dbReference type="InterPro" id="IPR013024">
    <property type="entry name" value="GGCT-like"/>
</dbReference>
<name>A0ABV1HYV0_9FIRM</name>
<keyword evidence="4" id="KW-1185">Reference proteome</keyword>
<dbReference type="InterPro" id="IPR017939">
    <property type="entry name" value="G-Glutamylcylcotransferase"/>
</dbReference>
<dbReference type="Pfam" id="PF06094">
    <property type="entry name" value="GGACT"/>
    <property type="match status" value="1"/>
</dbReference>
<feature type="domain" description="Gamma-glutamylcyclotransferase AIG2-like" evidence="2">
    <location>
        <begin position="9"/>
        <end position="111"/>
    </location>
</feature>
<comment type="caution">
    <text evidence="3">The sequence shown here is derived from an EMBL/GenBank/DDBJ whole genome shotgun (WGS) entry which is preliminary data.</text>
</comment>
<gene>
    <name evidence="3" type="ORF">WMO62_04485</name>
</gene>
<dbReference type="RefSeq" id="WP_349143948.1">
    <property type="nucleotide sequence ID" value="NZ_JBBMFC010000006.1"/>
</dbReference>
<dbReference type="CDD" id="cd06661">
    <property type="entry name" value="GGCT_like"/>
    <property type="match status" value="1"/>
</dbReference>